<organism evidence="1 2">
    <name type="scientific">Candidatus Wolfebacteria bacterium GW2011_GWA2_47_9b</name>
    <dbReference type="NCBI Taxonomy" id="1619005"/>
    <lineage>
        <taxon>Bacteria</taxon>
        <taxon>Candidatus Wolfeibacteriota</taxon>
    </lineage>
</organism>
<dbReference type="AlphaFoldDB" id="A0A0G1U8G5"/>
<gene>
    <name evidence="1" type="ORF">UY19_C0003G0024</name>
</gene>
<proteinExistence type="predicted"/>
<accession>A0A0G1U8G5</accession>
<dbReference type="Proteomes" id="UP000033882">
    <property type="component" value="Unassembled WGS sequence"/>
</dbReference>
<protein>
    <submittedName>
        <fullName evidence="1">Uncharacterized protein</fullName>
    </submittedName>
</protein>
<comment type="caution">
    <text evidence="1">The sequence shown here is derived from an EMBL/GenBank/DDBJ whole genome shotgun (WGS) entry which is preliminary data.</text>
</comment>
<evidence type="ECO:0000313" key="1">
    <source>
        <dbReference type="EMBL" id="KKU90369.1"/>
    </source>
</evidence>
<reference evidence="1 2" key="1">
    <citation type="journal article" date="2015" name="Nature">
        <title>rRNA introns, odd ribosomes, and small enigmatic genomes across a large radiation of phyla.</title>
        <authorList>
            <person name="Brown C.T."/>
            <person name="Hug L.A."/>
            <person name="Thomas B.C."/>
            <person name="Sharon I."/>
            <person name="Castelle C.J."/>
            <person name="Singh A."/>
            <person name="Wilkins M.J."/>
            <person name="Williams K.H."/>
            <person name="Banfield J.F."/>
        </authorList>
    </citation>
    <scope>NUCLEOTIDE SEQUENCE [LARGE SCALE GENOMIC DNA]</scope>
</reference>
<sequence length="143" mass="16036">MNETNFVFPLEQRTLGCCLVCPCCNEVVANGAPYEARANQRVHTACAKRFDLVMKIKPDVEGILDGVPQQVLEGTDLPGRLSRACTIVAIRMIVTDFCVALQEAKKWLKEQFEELAQWASEQLIPIGQRVQVTPQQIMKYLAV</sequence>
<dbReference type="EMBL" id="LCPB01000003">
    <property type="protein sequence ID" value="KKU90369.1"/>
    <property type="molecule type" value="Genomic_DNA"/>
</dbReference>
<evidence type="ECO:0000313" key="2">
    <source>
        <dbReference type="Proteomes" id="UP000033882"/>
    </source>
</evidence>
<name>A0A0G1U8G5_9BACT</name>